<dbReference type="AlphaFoldDB" id="A0A183IGT9"/>
<dbReference type="EMBL" id="UZAM01007430">
    <property type="protein sequence ID" value="VDO99095.1"/>
    <property type="molecule type" value="Genomic_DNA"/>
</dbReference>
<gene>
    <name evidence="3" type="ORF">SBAD_LOCUS2834</name>
</gene>
<protein>
    <submittedName>
        <fullName evidence="5">Doublecortin domain-containing protein</fullName>
    </submittedName>
</protein>
<evidence type="ECO:0000313" key="4">
    <source>
        <dbReference type="Proteomes" id="UP000270296"/>
    </source>
</evidence>
<sequence>MPDAATSDLEASLMVCSLNRTRRHVRPGATAAGNTNASDPPRNLWHRTRTANTSCHSRYNSTVSTRAKRVRFFRNGDQYFQGVLYALSRDRCRTFEGLLEDLNRTLGDLVTLPHGVRFIFSLGVGGSRISDLDQFVDGHSYVCSSTEVLKRIDYESARQP</sequence>
<reference evidence="5" key="1">
    <citation type="submission" date="2016-06" db="UniProtKB">
        <authorList>
            <consortium name="WormBaseParasite"/>
        </authorList>
    </citation>
    <scope>IDENTIFICATION</scope>
</reference>
<proteinExistence type="predicted"/>
<name>A0A183IGT9_9BILA</name>
<feature type="domain" description="Doublecortin" evidence="2">
    <location>
        <begin position="68"/>
        <end position="155"/>
    </location>
</feature>
<dbReference type="GO" id="GO:0005815">
    <property type="term" value="C:microtubule organizing center"/>
    <property type="evidence" value="ECO:0007669"/>
    <property type="project" value="TreeGrafter"/>
</dbReference>
<reference evidence="3 4" key="2">
    <citation type="submission" date="2018-11" db="EMBL/GenBank/DDBJ databases">
        <authorList>
            <consortium name="Pathogen Informatics"/>
        </authorList>
    </citation>
    <scope>NUCLEOTIDE SEQUENCE [LARGE SCALE GENOMIC DNA]</scope>
</reference>
<evidence type="ECO:0000256" key="1">
    <source>
        <dbReference type="SAM" id="MobiDB-lite"/>
    </source>
</evidence>
<evidence type="ECO:0000259" key="2">
    <source>
        <dbReference type="PROSITE" id="PS50309"/>
    </source>
</evidence>
<dbReference type="GO" id="GO:0005874">
    <property type="term" value="C:microtubule"/>
    <property type="evidence" value="ECO:0007669"/>
    <property type="project" value="TreeGrafter"/>
</dbReference>
<dbReference type="PANTHER" id="PTHR23004:SF23">
    <property type="entry name" value="DOUBLECORTIN DOMAIN-CONTAINING PROTEIN"/>
    <property type="match status" value="1"/>
</dbReference>
<dbReference type="Proteomes" id="UP000270296">
    <property type="component" value="Unassembled WGS sequence"/>
</dbReference>
<dbReference type="SUPFAM" id="SSF89837">
    <property type="entry name" value="Doublecortin (DC)"/>
    <property type="match status" value="1"/>
</dbReference>
<organism evidence="5">
    <name type="scientific">Soboliphyme baturini</name>
    <dbReference type="NCBI Taxonomy" id="241478"/>
    <lineage>
        <taxon>Eukaryota</taxon>
        <taxon>Metazoa</taxon>
        <taxon>Ecdysozoa</taxon>
        <taxon>Nematoda</taxon>
        <taxon>Enoplea</taxon>
        <taxon>Dorylaimia</taxon>
        <taxon>Dioctophymatida</taxon>
        <taxon>Dioctophymatoidea</taxon>
        <taxon>Soboliphymatidae</taxon>
        <taxon>Soboliphyme</taxon>
    </lineage>
</organism>
<dbReference type="InterPro" id="IPR036572">
    <property type="entry name" value="Doublecortin_dom_sf"/>
</dbReference>
<accession>A0A183IGT9</accession>
<dbReference type="PROSITE" id="PS50309">
    <property type="entry name" value="DC"/>
    <property type="match status" value="1"/>
</dbReference>
<dbReference type="GO" id="GO:0035556">
    <property type="term" value="P:intracellular signal transduction"/>
    <property type="evidence" value="ECO:0007669"/>
    <property type="project" value="InterPro"/>
</dbReference>
<dbReference type="Pfam" id="PF03607">
    <property type="entry name" value="DCX"/>
    <property type="match status" value="1"/>
</dbReference>
<dbReference type="OrthoDB" id="1738954at2759"/>
<dbReference type="SMART" id="SM00537">
    <property type="entry name" value="DCX"/>
    <property type="match status" value="1"/>
</dbReference>
<dbReference type="Gene3D" id="3.10.20.230">
    <property type="entry name" value="Doublecortin domain"/>
    <property type="match status" value="1"/>
</dbReference>
<feature type="region of interest" description="Disordered" evidence="1">
    <location>
        <begin position="24"/>
        <end position="44"/>
    </location>
</feature>
<evidence type="ECO:0000313" key="3">
    <source>
        <dbReference type="EMBL" id="VDO99095.1"/>
    </source>
</evidence>
<dbReference type="WBParaSite" id="SBAD_0000296901-mRNA-1">
    <property type="protein sequence ID" value="SBAD_0000296901-mRNA-1"/>
    <property type="gene ID" value="SBAD_0000296901"/>
</dbReference>
<keyword evidence="4" id="KW-1185">Reference proteome</keyword>
<dbReference type="InterPro" id="IPR003533">
    <property type="entry name" value="Doublecortin_dom"/>
</dbReference>
<dbReference type="PANTHER" id="PTHR23004">
    <property type="entry name" value="DOUBLECORTIN DOMAIN CONTAINING 2"/>
    <property type="match status" value="1"/>
</dbReference>
<evidence type="ECO:0000313" key="5">
    <source>
        <dbReference type="WBParaSite" id="SBAD_0000296901-mRNA-1"/>
    </source>
</evidence>